<organism evidence="1 2">
    <name type="scientific">candidate division TA06 bacterium DG_78</name>
    <dbReference type="NCBI Taxonomy" id="1703772"/>
    <lineage>
        <taxon>Bacteria</taxon>
        <taxon>Bacteria division TA06</taxon>
    </lineage>
</organism>
<evidence type="ECO:0000313" key="2">
    <source>
        <dbReference type="Proteomes" id="UP000051012"/>
    </source>
</evidence>
<dbReference type="Pfam" id="PF05258">
    <property type="entry name" value="DciA"/>
    <property type="match status" value="1"/>
</dbReference>
<accession>A0A0S7YDF0</accession>
<reference evidence="1 2" key="1">
    <citation type="journal article" date="2015" name="Microbiome">
        <title>Genomic resolution of linkages in carbon, nitrogen, and sulfur cycling among widespread estuary sediment bacteria.</title>
        <authorList>
            <person name="Baker B.J."/>
            <person name="Lazar C.S."/>
            <person name="Teske A.P."/>
            <person name="Dick G.J."/>
        </authorList>
    </citation>
    <scope>NUCLEOTIDE SEQUENCE [LARGE SCALE GENOMIC DNA]</scope>
    <source>
        <strain evidence="1">DG_78</strain>
    </source>
</reference>
<dbReference type="InterPro" id="IPR007922">
    <property type="entry name" value="DciA-like"/>
</dbReference>
<gene>
    <name evidence="1" type="ORF">AMJ52_07020</name>
</gene>
<evidence type="ECO:0008006" key="3">
    <source>
        <dbReference type="Google" id="ProtNLM"/>
    </source>
</evidence>
<dbReference type="PANTHER" id="PTHR36456">
    <property type="entry name" value="UPF0232 PROTEIN SCO3875"/>
    <property type="match status" value="1"/>
</dbReference>
<comment type="caution">
    <text evidence="1">The sequence shown here is derived from an EMBL/GenBank/DDBJ whole genome shotgun (WGS) entry which is preliminary data.</text>
</comment>
<dbReference type="PANTHER" id="PTHR36456:SF1">
    <property type="entry name" value="UPF0232 PROTEIN SCO3875"/>
    <property type="match status" value="1"/>
</dbReference>
<dbReference type="EMBL" id="LJNI01000090">
    <property type="protein sequence ID" value="KPJ72217.1"/>
    <property type="molecule type" value="Genomic_DNA"/>
</dbReference>
<evidence type="ECO:0000313" key="1">
    <source>
        <dbReference type="EMBL" id="KPJ72217.1"/>
    </source>
</evidence>
<name>A0A0S7YDF0_UNCT6</name>
<dbReference type="AlphaFoldDB" id="A0A0S7YDF0"/>
<proteinExistence type="predicted"/>
<sequence>MNERMKNWQVVEKWAEIVGDRIAEHTRATGVDSKNLFVEVDNPMWQSQLFLMKESIIKKIKKYSVNIKDIKFHIASSSRSSEEHV</sequence>
<dbReference type="Proteomes" id="UP000051012">
    <property type="component" value="Unassembled WGS sequence"/>
</dbReference>
<protein>
    <recommendedName>
        <fullName evidence="3">DUF721 domain-containing protein</fullName>
    </recommendedName>
</protein>